<dbReference type="Proteomes" id="UP000035425">
    <property type="component" value="Unassembled WGS sequence"/>
</dbReference>
<organism evidence="1 2">
    <name type="scientific">Protofrankia coriariae</name>
    <dbReference type="NCBI Taxonomy" id="1562887"/>
    <lineage>
        <taxon>Bacteria</taxon>
        <taxon>Bacillati</taxon>
        <taxon>Actinomycetota</taxon>
        <taxon>Actinomycetes</taxon>
        <taxon>Frankiales</taxon>
        <taxon>Frankiaceae</taxon>
        <taxon>Protofrankia</taxon>
    </lineage>
</organism>
<proteinExistence type="predicted"/>
<accession>A0ABR5F3W3</accession>
<dbReference type="EMBL" id="JWIO01000015">
    <property type="protein sequence ID" value="KLL11414.1"/>
    <property type="molecule type" value="Genomic_DNA"/>
</dbReference>
<sequence>MSTPTLQRITAPVPMAAAMADWQHTAARLWIAAREYAEAVTSESDVMTSLARLIADGAPDEEIDQARALLTHLRAVRAAVGRRLGLTELSDELARVGRELLSAVPSARECAIPRPRQGAA</sequence>
<evidence type="ECO:0000313" key="1">
    <source>
        <dbReference type="EMBL" id="KLL11414.1"/>
    </source>
</evidence>
<reference evidence="1 2" key="1">
    <citation type="submission" date="2014-12" db="EMBL/GenBank/DDBJ databases">
        <title>Frankia sp. BMG5.1 draft genome.</title>
        <authorList>
            <person name="Gtari M."/>
            <person name="Ghodhbane-Gtari F."/>
            <person name="Nouioui I."/>
            <person name="Ktari A."/>
            <person name="Hezbri K."/>
            <person name="Mimouni W."/>
            <person name="Sbissi I."/>
            <person name="Ayari A."/>
            <person name="Yamanaka T."/>
            <person name="Normand P."/>
            <person name="Tisa L.S."/>
            <person name="Boudabous A."/>
        </authorList>
    </citation>
    <scope>NUCLEOTIDE SEQUENCE [LARGE SCALE GENOMIC DNA]</scope>
    <source>
        <strain evidence="1 2">BMG5.1</strain>
    </source>
</reference>
<comment type="caution">
    <text evidence="1">The sequence shown here is derived from an EMBL/GenBank/DDBJ whole genome shotgun (WGS) entry which is preliminary data.</text>
</comment>
<name>A0ABR5F3W3_9ACTN</name>
<evidence type="ECO:0000313" key="2">
    <source>
        <dbReference type="Proteomes" id="UP000035425"/>
    </source>
</evidence>
<protein>
    <submittedName>
        <fullName evidence="1">Uncharacterized protein</fullName>
    </submittedName>
</protein>
<keyword evidence="2" id="KW-1185">Reference proteome</keyword>
<gene>
    <name evidence="1" type="ORF">FrCorBMG51_11725</name>
</gene>
<dbReference type="RefSeq" id="WP_047223097.1">
    <property type="nucleotide sequence ID" value="NZ_JWIO01000015.1"/>
</dbReference>